<dbReference type="GO" id="GO:0005506">
    <property type="term" value="F:iron ion binding"/>
    <property type="evidence" value="ECO:0007669"/>
    <property type="project" value="InterPro"/>
</dbReference>
<dbReference type="PANTHER" id="PTHR11908">
    <property type="entry name" value="XANTHINE DEHYDROGENASE"/>
    <property type="match status" value="1"/>
</dbReference>
<dbReference type="GO" id="GO:0016491">
    <property type="term" value="F:oxidoreductase activity"/>
    <property type="evidence" value="ECO:0007669"/>
    <property type="project" value="InterPro"/>
</dbReference>
<dbReference type="PANTHER" id="PTHR11908:SF123">
    <property type="entry name" value="ALDEHYDE OXIDOREDUCTASE MOLYBDENUM-BINDING SUBUNIT PAOC"/>
    <property type="match status" value="1"/>
</dbReference>
<evidence type="ECO:0000256" key="1">
    <source>
        <dbReference type="SAM" id="MobiDB-lite"/>
    </source>
</evidence>
<comment type="caution">
    <text evidence="4">The sequence shown here is derived from an EMBL/GenBank/DDBJ whole genome shotgun (WGS) entry which is preliminary data.</text>
</comment>
<feature type="domain" description="Aldehyde oxidase/xanthine dehydrogenase second molybdopterin binding" evidence="3">
    <location>
        <begin position="636"/>
        <end position="877"/>
    </location>
</feature>
<dbReference type="Pfam" id="PF20256">
    <property type="entry name" value="MoCoBD_2"/>
    <property type="match status" value="2"/>
</dbReference>
<dbReference type="InterPro" id="IPR037165">
    <property type="entry name" value="AldOxase/xan_DH_Mopterin-bd_sf"/>
</dbReference>
<evidence type="ECO:0000259" key="2">
    <source>
        <dbReference type="Pfam" id="PF02738"/>
    </source>
</evidence>
<evidence type="ECO:0000313" key="5">
    <source>
        <dbReference type="Proteomes" id="UP000525987"/>
    </source>
</evidence>
<dbReference type="InterPro" id="IPR046867">
    <property type="entry name" value="AldOxase/xan_DH_MoCoBD2"/>
</dbReference>
<feature type="compositionally biased region" description="Polar residues" evidence="1">
    <location>
        <begin position="612"/>
        <end position="630"/>
    </location>
</feature>
<dbReference type="RefSeq" id="WP_183387982.1">
    <property type="nucleotide sequence ID" value="NZ_JACHXM010000011.1"/>
</dbReference>
<gene>
    <name evidence="4" type="ORF">FHR96_002490</name>
</gene>
<dbReference type="InterPro" id="IPR036856">
    <property type="entry name" value="Ald_Oxase/Xan_DH_a/b_sf"/>
</dbReference>
<feature type="domain" description="Aldehyde oxidase/xanthine dehydrogenase first molybdopterin binding" evidence="2">
    <location>
        <begin position="263"/>
        <end position="483"/>
    </location>
</feature>
<dbReference type="Proteomes" id="UP000525987">
    <property type="component" value="Unassembled WGS sequence"/>
</dbReference>
<name>A0A7W5BYP9_9GAMM</name>
<proteinExistence type="predicted"/>
<dbReference type="AlphaFoldDB" id="A0A7W5BYP9"/>
<dbReference type="EMBL" id="JACHXM010000011">
    <property type="protein sequence ID" value="MBB3141610.1"/>
    <property type="molecule type" value="Genomic_DNA"/>
</dbReference>
<reference evidence="4 5" key="1">
    <citation type="submission" date="2020-08" db="EMBL/GenBank/DDBJ databases">
        <title>Genomic Encyclopedia of Type Strains, Phase III (KMG-III): the genomes of soil and plant-associated and newly described type strains.</title>
        <authorList>
            <person name="Whitman W."/>
        </authorList>
    </citation>
    <scope>NUCLEOTIDE SEQUENCE [LARGE SCALE GENOMIC DNA]</scope>
    <source>
        <strain evidence="4 5">CECT 5995</strain>
    </source>
</reference>
<dbReference type="InterPro" id="IPR006311">
    <property type="entry name" value="TAT_signal"/>
</dbReference>
<dbReference type="SUPFAM" id="SSF54665">
    <property type="entry name" value="CO dehydrogenase molybdoprotein N-domain-like"/>
    <property type="match status" value="1"/>
</dbReference>
<organism evidence="4 5">
    <name type="scientific">Halomonas organivorans</name>
    <dbReference type="NCBI Taxonomy" id="257772"/>
    <lineage>
        <taxon>Bacteria</taxon>
        <taxon>Pseudomonadati</taxon>
        <taxon>Pseudomonadota</taxon>
        <taxon>Gammaproteobacteria</taxon>
        <taxon>Oceanospirillales</taxon>
        <taxon>Halomonadaceae</taxon>
        <taxon>Halomonas</taxon>
    </lineage>
</organism>
<keyword evidence="5" id="KW-1185">Reference proteome</keyword>
<dbReference type="InterPro" id="IPR008274">
    <property type="entry name" value="AldOxase/xan_DH_MoCoBD1"/>
</dbReference>
<dbReference type="Pfam" id="PF02738">
    <property type="entry name" value="MoCoBD_1"/>
    <property type="match status" value="1"/>
</dbReference>
<dbReference type="PROSITE" id="PS51318">
    <property type="entry name" value="TAT"/>
    <property type="match status" value="1"/>
</dbReference>
<evidence type="ECO:0000259" key="3">
    <source>
        <dbReference type="Pfam" id="PF20256"/>
    </source>
</evidence>
<dbReference type="SUPFAM" id="SSF56003">
    <property type="entry name" value="Molybdenum cofactor-binding domain"/>
    <property type="match status" value="1"/>
</dbReference>
<accession>A0A7W5BYP9</accession>
<sequence>MQHPHLSRRAFLKGSVAAGIGITIAPLGSRAFAALFESRVTATPEPWASPGGARFRIDAFSKVCGGKVFARDIRARDMPGWPRQQGHAMLLKANRADHAYQGFELSSLDESLHPDRIVTAADLERDGIAFPDSHGPDPLLPQGKTPLYIGHPVAILIWHDFARYRAAKNALKFRDDLIRYGAATGEVERPPYGSFRYVRVGGDTPFAPDEFSSLKDSDLFPAIKNRRPVWPDDPSLNGDVGERGLYHAQRMAEQLEQPPENWEVFQARYTTPYIEPGALEPDNGNGWFDADSGELHFVVATQCPQEAARETALMLEGSRFAVRHLNVHPGYTVGYGSKDHNIFVYYAALAAMYGDGHPIRLANDRFEQFQSGIKRHPFDMDYRLAVDRDSLKFQIFRAHLDVNGGGRANYSASVAAVGATAAQSVYYLPRSDLATTAYPSRAVEAGSMRGYGTLQTMAATEMMVDELAERLGVDPFALRRANLLEAGMKNTQGAIPGGAIRVGEILDKAERHPLWQERHERRDARQAEDPDHLYGTGFAISQKDFGTGAEAPMASVEIDAAGRIRLRQIAIDMGTGAATSQAMNVLEVLGRPADDIKTGETDWSELALETSGNPYTMSQDEQDRLSQTPRWTPRLASPSSASNSAYYASHATREAARLVFRHGLWPAALSIWRQGIYGGQANPYVIRLEDARWVEGHLTANGMTPLSLATLAAKAHELGLITGASVHAFNRWSWASAEFALGEERSRLPLDAVAVKYGDGADDDKRRLMSSHGYHLLDRQAMRYPDVQLNNAHVTYYSPVATLVDLRVSKGSGEVEILEHYSWVECGKPIVSELVMGQLEGGVAMGIGHALLEHMPLYEDGPGNGSWNFNRYQVPLARHCAVWKQGGEILPPLSETDPAKGMGEVVMIPVVGAIVNALAHATGQRFRDLPVTPERIQEALHG</sequence>
<dbReference type="Gene3D" id="3.30.365.10">
    <property type="entry name" value="Aldehyde oxidase/xanthine dehydrogenase, molybdopterin binding domain"/>
    <property type="match status" value="4"/>
</dbReference>
<feature type="domain" description="Aldehyde oxidase/xanthine dehydrogenase second molybdopterin binding" evidence="3">
    <location>
        <begin position="509"/>
        <end position="604"/>
    </location>
</feature>
<protein>
    <submittedName>
        <fullName evidence="4">CO/xanthine dehydrogenase Mo-binding subunit</fullName>
    </submittedName>
</protein>
<feature type="region of interest" description="Disordered" evidence="1">
    <location>
        <begin position="612"/>
        <end position="641"/>
    </location>
</feature>
<evidence type="ECO:0000313" key="4">
    <source>
        <dbReference type="EMBL" id="MBB3141610.1"/>
    </source>
</evidence>
<dbReference type="InterPro" id="IPR016208">
    <property type="entry name" value="Ald_Oxase/xanthine_DH-like"/>
</dbReference>